<gene>
    <name evidence="4" type="ORF">SAMN05421841_0695</name>
</gene>
<dbReference type="InterPro" id="IPR000873">
    <property type="entry name" value="AMP-dep_synth/lig_dom"/>
</dbReference>
<dbReference type="RefSeq" id="WP_089790651.1">
    <property type="nucleotide sequence ID" value="NZ_FOIU01000001.1"/>
</dbReference>
<dbReference type="EMBL" id="FOIU01000001">
    <property type="protein sequence ID" value="SEW02719.1"/>
    <property type="molecule type" value="Genomic_DNA"/>
</dbReference>
<evidence type="ECO:0000313" key="4">
    <source>
        <dbReference type="EMBL" id="SEW02719.1"/>
    </source>
</evidence>
<dbReference type="PROSITE" id="PS50075">
    <property type="entry name" value="CARRIER"/>
    <property type="match status" value="1"/>
</dbReference>
<evidence type="ECO:0000256" key="2">
    <source>
        <dbReference type="ARBA" id="ARBA00022553"/>
    </source>
</evidence>
<dbReference type="InterPro" id="IPR042099">
    <property type="entry name" value="ANL_N_sf"/>
</dbReference>
<feature type="domain" description="Carrier" evidence="3">
    <location>
        <begin position="535"/>
        <end position="610"/>
    </location>
</feature>
<dbReference type="Pfam" id="PF07993">
    <property type="entry name" value="NAD_binding_4"/>
    <property type="match status" value="1"/>
</dbReference>
<dbReference type="SUPFAM" id="SSF51735">
    <property type="entry name" value="NAD(P)-binding Rossmann-fold domains"/>
    <property type="match status" value="1"/>
</dbReference>
<proteinExistence type="predicted"/>
<organism evidence="4 5">
    <name type="scientific">Chryseobacterium wanjuense</name>
    <dbReference type="NCBI Taxonomy" id="356305"/>
    <lineage>
        <taxon>Bacteria</taxon>
        <taxon>Pseudomonadati</taxon>
        <taxon>Bacteroidota</taxon>
        <taxon>Flavobacteriia</taxon>
        <taxon>Flavobacteriales</taxon>
        <taxon>Weeksellaceae</taxon>
        <taxon>Chryseobacterium group</taxon>
        <taxon>Chryseobacterium</taxon>
    </lineage>
</organism>
<dbReference type="InterPro" id="IPR020845">
    <property type="entry name" value="AMP-binding_CS"/>
</dbReference>
<dbReference type="AlphaFoldDB" id="A0A1I0NN31"/>
<dbReference type="Pfam" id="PF00550">
    <property type="entry name" value="PP-binding"/>
    <property type="match status" value="1"/>
</dbReference>
<dbReference type="SUPFAM" id="SSF56801">
    <property type="entry name" value="Acetyl-CoA synthetase-like"/>
    <property type="match status" value="1"/>
</dbReference>
<dbReference type="InterPro" id="IPR013120">
    <property type="entry name" value="FAR_NAD-bd"/>
</dbReference>
<dbReference type="InterPro" id="IPR010071">
    <property type="entry name" value="AA_adenyl_dom"/>
</dbReference>
<accession>A0A1I0NN31</accession>
<dbReference type="OrthoDB" id="4317020at2"/>
<reference evidence="5" key="1">
    <citation type="submission" date="2016-10" db="EMBL/GenBank/DDBJ databases">
        <authorList>
            <person name="Varghese N."/>
            <person name="Submissions S."/>
        </authorList>
    </citation>
    <scope>NUCLEOTIDE SEQUENCE [LARGE SCALE GENOMIC DNA]</scope>
    <source>
        <strain evidence="5">DSM 17724</strain>
    </source>
</reference>
<dbReference type="InterPro" id="IPR025110">
    <property type="entry name" value="AMP-bd_C"/>
</dbReference>
<dbReference type="PANTHER" id="PTHR44845">
    <property type="entry name" value="CARRIER DOMAIN-CONTAINING PROTEIN"/>
    <property type="match status" value="1"/>
</dbReference>
<sequence length="1031" mass="116972">MKKELTAVNFHYANDFFEHNFLENADDIVKQIEKIAEEYPEKVAITNGSEKTTYEKLNQKANQLAYYLQTQNIEKGALIGVCIPQSTSRIIAFLAILKTGATYLPIDGELPQARIRMMIDDSKIKLMLSVDQYLDKVSNDQIQSIALDSLFSDESFQKISTENLLIDIVPENSAYVIYTSGSTGMPKGVIISHQSFYNFVQYQAELLGLSADNITLQFASPSFDAAVIDIWTPLIKGATMHLYPNNKIVGEPLLDFIVTHNIDTVPLMPPMVLASLPLNKPLGNLQTVAIGGEACSENTVKAWYKKIRLINSYGPTEATVAVSNYEFKEEINPKIIGAAMPFVDIFLLDESLKPVTDGTVGEIYIGGSQLALGYLHRDEDTKKSFIQAPEWLSDQLNNKKLYKTGDMALRREDGNLEFYGRKDDQVKIRGYRIELAEIEYHISKLPQVTQSAVKVQRKENGLPVLISFIQLATDEDQAKVLQNIKAKLQQVMPAYMLPDKIFIVDQMPLNHAGKIDKTLLEIPENQTKNSNLPKWKEDNLTQVVTHIWKDLLSLEDINEEDDFFELGGHSLLLAQLHMLLPEPVRNLISLPELYIYTTISAFVKEVETRMVKTEISQKSKAEIMIRELIKDSELHIDFNISESPDPNILKNPKSIFLTGTTGFVGSHLLEELLLQTSANIYCLVRASSSGEGLERIKATFKKFKLSWSVDYDNRVIAMIGDLSLPHFGMEHENYNFITNHIEVIYHSGSSVSYVQPYSLIKKSNIDGLHNIIDLAVTGKIKFLMLLSSMGVFSWGRPFTKKTWMYEDDSIDQNMEAVSRDLGYIKSKWVMESIAEKARQKGLPITNFRLGFAVCHSTSGATVMNQWWGSLIRSCVELNSFPLVMGLKDELTTVDYMCKAIMHISKKKEAVGLNFHLSPLPENDVSLTDFCAKINEYYDIDLKGMEYHQWLRQWKYDSNLPIYPLLSLFTEDVHEGKSLVEAYENTYYYDRSNTKQFLADTDLVPPVFNKKLMTPYLEFMGILSVKAVKENY</sequence>
<dbReference type="Gene3D" id="3.40.50.12780">
    <property type="entry name" value="N-terminal domain of ligase-like"/>
    <property type="match status" value="1"/>
</dbReference>
<evidence type="ECO:0000256" key="1">
    <source>
        <dbReference type="ARBA" id="ARBA00022450"/>
    </source>
</evidence>
<dbReference type="SUPFAM" id="SSF47336">
    <property type="entry name" value="ACP-like"/>
    <property type="match status" value="1"/>
</dbReference>
<dbReference type="InterPro" id="IPR036291">
    <property type="entry name" value="NAD(P)-bd_dom_sf"/>
</dbReference>
<evidence type="ECO:0000259" key="3">
    <source>
        <dbReference type="PROSITE" id="PS50075"/>
    </source>
</evidence>
<dbReference type="Pfam" id="PF13193">
    <property type="entry name" value="AMP-binding_C"/>
    <property type="match status" value="1"/>
</dbReference>
<dbReference type="PROSITE" id="PS00455">
    <property type="entry name" value="AMP_BINDING"/>
    <property type="match status" value="1"/>
</dbReference>
<dbReference type="InterPro" id="IPR009081">
    <property type="entry name" value="PP-bd_ACP"/>
</dbReference>
<dbReference type="InterPro" id="IPR010080">
    <property type="entry name" value="Thioester_reductase-like_dom"/>
</dbReference>
<keyword evidence="2" id="KW-0597">Phosphoprotein</keyword>
<dbReference type="STRING" id="356305.SAMN05421841_0695"/>
<dbReference type="InterPro" id="IPR036736">
    <property type="entry name" value="ACP-like_sf"/>
</dbReference>
<dbReference type="InterPro" id="IPR045851">
    <property type="entry name" value="AMP-bd_C_sf"/>
</dbReference>
<name>A0A1I0NN31_9FLAO</name>
<dbReference type="Proteomes" id="UP000199469">
    <property type="component" value="Unassembled WGS sequence"/>
</dbReference>
<dbReference type="CDD" id="cd05930">
    <property type="entry name" value="A_NRPS"/>
    <property type="match status" value="1"/>
</dbReference>
<dbReference type="Gene3D" id="3.30.300.30">
    <property type="match status" value="1"/>
</dbReference>
<dbReference type="NCBIfam" id="TIGR01746">
    <property type="entry name" value="Thioester-redct"/>
    <property type="match status" value="1"/>
</dbReference>
<dbReference type="Pfam" id="PF00501">
    <property type="entry name" value="AMP-binding"/>
    <property type="match status" value="1"/>
</dbReference>
<dbReference type="NCBIfam" id="TIGR01733">
    <property type="entry name" value="AA-adenyl-dom"/>
    <property type="match status" value="1"/>
</dbReference>
<protein>
    <submittedName>
        <fullName evidence="4">Amino acid adenylation domain-containing protein/thioester reductase domain-containing protein</fullName>
    </submittedName>
</protein>
<dbReference type="Gene3D" id="1.10.1200.10">
    <property type="entry name" value="ACP-like"/>
    <property type="match status" value="1"/>
</dbReference>
<keyword evidence="5" id="KW-1185">Reference proteome</keyword>
<dbReference type="PANTHER" id="PTHR44845:SF6">
    <property type="entry name" value="BETA-ALANINE-ACTIVATING ENZYME"/>
    <property type="match status" value="1"/>
</dbReference>
<dbReference type="Gene3D" id="3.40.50.720">
    <property type="entry name" value="NAD(P)-binding Rossmann-like Domain"/>
    <property type="match status" value="1"/>
</dbReference>
<evidence type="ECO:0000313" key="5">
    <source>
        <dbReference type="Proteomes" id="UP000199469"/>
    </source>
</evidence>
<keyword evidence="1" id="KW-0596">Phosphopantetheine</keyword>